<keyword evidence="1" id="KW-0472">Membrane</keyword>
<dbReference type="RefSeq" id="WP_336925821.1">
    <property type="nucleotide sequence ID" value="NZ_JBANRO010000005.1"/>
</dbReference>
<keyword evidence="3" id="KW-1185">Reference proteome</keyword>
<feature type="transmembrane region" description="Helical" evidence="1">
    <location>
        <begin position="29"/>
        <end position="50"/>
    </location>
</feature>
<protein>
    <recommendedName>
        <fullName evidence="4">DUF2474 domain-containing protein</fullName>
    </recommendedName>
</protein>
<keyword evidence="1" id="KW-1133">Transmembrane helix</keyword>
<dbReference type="EMBL" id="JBHRST010000004">
    <property type="protein sequence ID" value="MFC3096918.1"/>
    <property type="molecule type" value="Genomic_DNA"/>
</dbReference>
<evidence type="ECO:0000313" key="3">
    <source>
        <dbReference type="Proteomes" id="UP001595456"/>
    </source>
</evidence>
<gene>
    <name evidence="2" type="ORF">ACFODU_03785</name>
</gene>
<name>A0ABV7E305_9SPHN</name>
<evidence type="ECO:0008006" key="4">
    <source>
        <dbReference type="Google" id="ProtNLM"/>
    </source>
</evidence>
<evidence type="ECO:0000256" key="1">
    <source>
        <dbReference type="SAM" id="Phobius"/>
    </source>
</evidence>
<accession>A0ABV7E305</accession>
<comment type="caution">
    <text evidence="2">The sequence shown here is derived from an EMBL/GenBank/DDBJ whole genome shotgun (WGS) entry which is preliminary data.</text>
</comment>
<dbReference type="Proteomes" id="UP001595456">
    <property type="component" value="Unassembled WGS sequence"/>
</dbReference>
<keyword evidence="1" id="KW-0812">Transmembrane</keyword>
<proteinExistence type="predicted"/>
<evidence type="ECO:0000313" key="2">
    <source>
        <dbReference type="EMBL" id="MFC3096918.1"/>
    </source>
</evidence>
<organism evidence="2 3">
    <name type="scientific">Alteraurantiacibacter palmitatis</name>
    <dbReference type="NCBI Taxonomy" id="2054628"/>
    <lineage>
        <taxon>Bacteria</taxon>
        <taxon>Pseudomonadati</taxon>
        <taxon>Pseudomonadota</taxon>
        <taxon>Alphaproteobacteria</taxon>
        <taxon>Sphingomonadales</taxon>
        <taxon>Erythrobacteraceae</taxon>
        <taxon>Alteraurantiacibacter</taxon>
    </lineage>
</organism>
<reference evidence="3" key="1">
    <citation type="journal article" date="2019" name="Int. J. Syst. Evol. Microbiol.">
        <title>The Global Catalogue of Microorganisms (GCM) 10K type strain sequencing project: providing services to taxonomists for standard genome sequencing and annotation.</title>
        <authorList>
            <consortium name="The Broad Institute Genomics Platform"/>
            <consortium name="The Broad Institute Genome Sequencing Center for Infectious Disease"/>
            <person name="Wu L."/>
            <person name="Ma J."/>
        </authorList>
    </citation>
    <scope>NUCLEOTIDE SEQUENCE [LARGE SCALE GENOMIC DNA]</scope>
    <source>
        <strain evidence="3">KCTC 52607</strain>
    </source>
</reference>
<sequence length="54" mass="5887">MASTALRNIAADPPLADAECRHRQHMRAVFWRLALAGLGVFWTGALALAISRLV</sequence>